<dbReference type="RefSeq" id="WP_201924082.1">
    <property type="nucleotide sequence ID" value="NZ_BAABAX010000015.1"/>
</dbReference>
<accession>A0A937A1G0</accession>
<name>A0A937A1G0_9FLAO</name>
<evidence type="ECO:0000256" key="2">
    <source>
        <dbReference type="SAM" id="SignalP"/>
    </source>
</evidence>
<dbReference type="Proteomes" id="UP000651057">
    <property type="component" value="Unassembled WGS sequence"/>
</dbReference>
<gene>
    <name evidence="3" type="ORF">JJQ60_19490</name>
</gene>
<sequence length="1528" mass="173373">MPNLTMYKTKKRHLVLSLITMLLSGFSIYVKAQDNQHDFHPNKLAESIASSPEVSSLGNYGNINGNKYNGTINLSIPIYNLNFDGITLPIQISYDSKGVRTNQDASWVGLNWNLMAYSAITRTINGSDDLRGETTSRGFLYNNYNVQEPQGADPYIPYNQVRDLHTGFASMHIPIDMEPDLFELNLLGKAYKFRFKKKQANSDIVETVVFNDNTVRIVFNFRNKSFTIRDDKGFKFIFATKEINTSFSTVPHINTGLTRASDDFQALMGIFADPNRKEESIITSWLLSSIESPYGRKIVFTYKEGLHFSFPRYSEYTEVSDQNLIQSDGSGITSGGMYVQATTTVIENQYLESIYGDFGEIEFIHAPRLDLVTPLVFSKMTNNSNIFLVTAKGEIRSHPATPSSKAPLLLNNIKVKNSDNEVVRDIVFNHSYFNQHKSNDVHKEKYLRLKLDELVIDDKRYNFEYISPNSLPTKDTKDVDFWGFYNGANNSERIPSIGRFVTSAYAGTNLEVGQAYVDNTMANRSAAFAHSKIGALNKVTYPTGGYSEFEYEGHEALIKVTQPYTITERLSNGRYRWTNLIDEEKYNFTYQYLKKAKDPSYRLIDHVDQGANEAFDEVNVSTNSEFTITEPTSFKASGSRKCHHNCDNVGFYSGYPMRSILNVATGQEQVLFNYGTSNFNVQKTLSPGTYKVITKSLPYSSNNPGWPGIEVVNESNIYKIYLPKNVDNPTAPRLYEAFEIGGLRVKSITNYLEDNSFSNKKIYEYDVVNAYNEKETTGILMDDLLYFSKAYGSISYTPRLWGQSTLKLDSESTLRTLPSAQGSHIGYSVVYEKDVDASGNTNGTIETKYVNNPNEYHKISFRRPYYDWGGISGHNPPDVSIKNAFVLGIAPKNSFGYINGNVTEEILYNQQGDRVRSTKNRYKTLYGIASDRSFARVMAFYYNGGPPMDWGNDHMSYFTYRFPHHYAQKSVLEESTTEEYLNAVINTTQSNVFNETTHHLRISKSKDSDNHEIETRYYYPYDSDVYDLPYMDELREANRISTPVKSEAYRDNTLLNSQITNYGYNIFITQNRVLQKSVEAGKGVITTANPLQKTIEFERYDDRGNILQYKKADGPTISYIWGHNKMYPLAKIENATFTEAAAALGISQGELMNFDLSYSLDTLRDNLPQAMVTTYTYEPLIGMTSMTNPKGYTTYYEYDNFNRLMHQKDAEENITNKFYYGYAGVTDSSSEYDPLAIRFKNFPEFAATHKQTGFQVTINGGSGQYDYKWEFEAPDGKVTTIENKPSHYFHFKMDQAGYNTIRVKLTDKVTGEKKTITQGLTVYGININTPREVKVATNASFSVAITGGSGNYSYKWLIYGRNFNHTPTTRTFTMNMSHNFYGIDKFLICEVTDNTKGHTIKVYRDISVYGAEVGQSWNTIVDEYYNSYMRKDYKAIPSKGSGDYTITWTSSADPNRPYLGDTYGISLYNCGESGYLECTVTDNMSGLKHTKKMNFYFNPDYCNNNGGGSGGGSGGGPDLIDDSDNHKQ</sequence>
<feature type="compositionally biased region" description="Gly residues" evidence="1">
    <location>
        <begin position="1508"/>
        <end position="1517"/>
    </location>
</feature>
<evidence type="ECO:0000313" key="3">
    <source>
        <dbReference type="EMBL" id="MBL0685725.1"/>
    </source>
</evidence>
<feature type="region of interest" description="Disordered" evidence="1">
    <location>
        <begin position="1508"/>
        <end position="1528"/>
    </location>
</feature>
<keyword evidence="4" id="KW-1185">Reference proteome</keyword>
<feature type="signal peptide" evidence="2">
    <location>
        <begin position="1"/>
        <end position="32"/>
    </location>
</feature>
<protein>
    <recommendedName>
        <fullName evidence="5">YD repeat-containing protein</fullName>
    </recommendedName>
</protein>
<proteinExistence type="predicted"/>
<evidence type="ECO:0008006" key="5">
    <source>
        <dbReference type="Google" id="ProtNLM"/>
    </source>
</evidence>
<evidence type="ECO:0000313" key="4">
    <source>
        <dbReference type="Proteomes" id="UP000651057"/>
    </source>
</evidence>
<organism evidence="3 4">
    <name type="scientific">Aquimarina mytili</name>
    <dbReference type="NCBI Taxonomy" id="874423"/>
    <lineage>
        <taxon>Bacteria</taxon>
        <taxon>Pseudomonadati</taxon>
        <taxon>Bacteroidota</taxon>
        <taxon>Flavobacteriia</taxon>
        <taxon>Flavobacteriales</taxon>
        <taxon>Flavobacteriaceae</taxon>
        <taxon>Aquimarina</taxon>
    </lineage>
</organism>
<feature type="chain" id="PRO_5037427486" description="YD repeat-containing protein" evidence="2">
    <location>
        <begin position="33"/>
        <end position="1528"/>
    </location>
</feature>
<keyword evidence="2" id="KW-0732">Signal</keyword>
<dbReference type="EMBL" id="JAERQJ010000011">
    <property type="protein sequence ID" value="MBL0685725.1"/>
    <property type="molecule type" value="Genomic_DNA"/>
</dbReference>
<reference evidence="3" key="1">
    <citation type="submission" date="2021-01" db="EMBL/GenBank/DDBJ databases">
        <authorList>
            <person name="Zhong Y.L."/>
        </authorList>
    </citation>
    <scope>NUCLEOTIDE SEQUENCE</scope>
    <source>
        <strain evidence="3">KCTC 23302</strain>
    </source>
</reference>
<evidence type="ECO:0000256" key="1">
    <source>
        <dbReference type="SAM" id="MobiDB-lite"/>
    </source>
</evidence>
<comment type="caution">
    <text evidence="3">The sequence shown here is derived from an EMBL/GenBank/DDBJ whole genome shotgun (WGS) entry which is preliminary data.</text>
</comment>